<accession>A0ABY2MIV1</accession>
<dbReference type="Proteomes" id="UP000297352">
    <property type="component" value="Unassembled WGS sequence"/>
</dbReference>
<name>A0ABY2MIV1_9LEPT</name>
<evidence type="ECO:0000313" key="1">
    <source>
        <dbReference type="EMBL" id="TGL66514.1"/>
    </source>
</evidence>
<dbReference type="RefSeq" id="WP_100720921.1">
    <property type="nucleotide sequence ID" value="NZ_RQGI01000063.1"/>
</dbReference>
<evidence type="ECO:0008006" key="3">
    <source>
        <dbReference type="Google" id="ProtNLM"/>
    </source>
</evidence>
<protein>
    <recommendedName>
        <fullName evidence="3">DUF4469 domain-containing protein</fullName>
    </recommendedName>
</protein>
<sequence length="286" mass="32321">MTEEESFRIKIEGPSFNENGTSLNELLKVYSAIDGLFESTHSNIAGYEKYTKINRNPYQIIINEAKIGSWDSYLKILIAVSPALFNQGLTPKDYLETIFVTYEFLNSIFTLRKKGEKYRLNVNGSGNRIEIIKENNVTNIYNAPVTINLVANAQKSLPDYREIADILKSGNMTSLKINSSNSSKSIKLTSEDANLFDLVESRSSEIKIVYGEIYRFNKRTRTGKIHISEADGIVPGKYTFSVKKDNQIDIILSMQKNEGTFSVLEIFIEDPITGKQILDSLEIVDL</sequence>
<gene>
    <name evidence="1" type="ORF">EHQ60_18695</name>
</gene>
<evidence type="ECO:0000313" key="2">
    <source>
        <dbReference type="Proteomes" id="UP000297352"/>
    </source>
</evidence>
<organism evidence="1 2">
    <name type="scientific">Leptospira levettii</name>
    <dbReference type="NCBI Taxonomy" id="2023178"/>
    <lineage>
        <taxon>Bacteria</taxon>
        <taxon>Pseudomonadati</taxon>
        <taxon>Spirochaetota</taxon>
        <taxon>Spirochaetia</taxon>
        <taxon>Leptospirales</taxon>
        <taxon>Leptospiraceae</taxon>
        <taxon>Leptospira</taxon>
    </lineage>
</organism>
<comment type="caution">
    <text evidence="1">The sequence shown here is derived from an EMBL/GenBank/DDBJ whole genome shotgun (WGS) entry which is preliminary data.</text>
</comment>
<keyword evidence="2" id="KW-1185">Reference proteome</keyword>
<reference evidence="2" key="1">
    <citation type="journal article" date="2019" name="PLoS Negl. Trop. Dis.">
        <title>Revisiting the worldwide diversity of Leptospira species in the environment.</title>
        <authorList>
            <person name="Vincent A.T."/>
            <person name="Schiettekatte O."/>
            <person name="Bourhy P."/>
            <person name="Veyrier F.J."/>
            <person name="Picardeau M."/>
        </authorList>
    </citation>
    <scope>NUCLEOTIDE SEQUENCE [LARGE SCALE GENOMIC DNA]</scope>
    <source>
        <strain evidence="2">201702449</strain>
    </source>
</reference>
<proteinExistence type="predicted"/>
<dbReference type="EMBL" id="RQGI01000063">
    <property type="protein sequence ID" value="TGL66514.1"/>
    <property type="molecule type" value="Genomic_DNA"/>
</dbReference>